<dbReference type="Proteomes" id="UP001157160">
    <property type="component" value="Unassembled WGS sequence"/>
</dbReference>
<protein>
    <recommendedName>
        <fullName evidence="4">HAD-IB family hydrolase</fullName>
    </recommendedName>
</protein>
<evidence type="ECO:0000313" key="3">
    <source>
        <dbReference type="Proteomes" id="UP001157160"/>
    </source>
</evidence>
<keyword evidence="3" id="KW-1185">Reference proteome</keyword>
<comment type="caution">
    <text evidence="2">The sequence shown here is derived from an EMBL/GenBank/DDBJ whole genome shotgun (WGS) entry which is preliminary data.</text>
</comment>
<dbReference type="RefSeq" id="WP_284233053.1">
    <property type="nucleotide sequence ID" value="NZ_BSUL01000001.1"/>
</dbReference>
<dbReference type="NCBIfam" id="TIGR01490">
    <property type="entry name" value="HAD-SF-IB-hyp1"/>
    <property type="match status" value="1"/>
</dbReference>
<dbReference type="InterPro" id="IPR050582">
    <property type="entry name" value="HAD-like_SerB"/>
</dbReference>
<dbReference type="AlphaFoldDB" id="A0AA37UHR6"/>
<dbReference type="PANTHER" id="PTHR43344">
    <property type="entry name" value="PHOSPHOSERINE PHOSPHATASE"/>
    <property type="match status" value="1"/>
</dbReference>
<dbReference type="CDD" id="cd02612">
    <property type="entry name" value="HAD_PGPPase"/>
    <property type="match status" value="1"/>
</dbReference>
<dbReference type="Pfam" id="PF12710">
    <property type="entry name" value="HAD"/>
    <property type="match status" value="1"/>
</dbReference>
<name>A0AA37UHR6_9MICO</name>
<dbReference type="InterPro" id="IPR006385">
    <property type="entry name" value="HAD_hydro_SerB1"/>
</dbReference>
<reference evidence="2 3" key="1">
    <citation type="journal article" date="2014" name="Int. J. Syst. Evol. Microbiol.">
        <title>Complete genome sequence of Corynebacterium casei LMG S-19264T (=DSM 44701T), isolated from a smear-ripened cheese.</title>
        <authorList>
            <consortium name="US DOE Joint Genome Institute (JGI-PGF)"/>
            <person name="Walter F."/>
            <person name="Albersmeier A."/>
            <person name="Kalinowski J."/>
            <person name="Ruckert C."/>
        </authorList>
    </citation>
    <scope>NUCLEOTIDE SEQUENCE [LARGE SCALE GENOMIC DNA]</scope>
    <source>
        <strain evidence="2 3">NBRC 112289</strain>
    </source>
</reference>
<gene>
    <name evidence="2" type="ORF">GCM10025874_24360</name>
</gene>
<dbReference type="NCBIfam" id="TIGR01488">
    <property type="entry name" value="HAD-SF-IB"/>
    <property type="match status" value="1"/>
</dbReference>
<evidence type="ECO:0000256" key="1">
    <source>
        <dbReference type="ARBA" id="ARBA00009184"/>
    </source>
</evidence>
<sequence>MVPENENDLAPAPVVAFFDVDNTLVRGASAYYIGRGAWRQGHVGLRDLMMFAWTQARFLAVGENQRHLAGVKERALQIVRGHRQADIVRLAEQIYDRDILPRLWPETVELAREHLARGHQVWLITATPQIIAQVIADRLGLSGALGTMVETDADGCFTGRLLEPPLHGARKGLMAREMIERLGADLDECWAYSDSINDLPLLEAVGNRVVVNPDAQLAATARSRGWDALTFARDSVRAAKRRVREHTRVHGRLPRVSASARRASRGA</sequence>
<dbReference type="PANTHER" id="PTHR43344:SF15">
    <property type="entry name" value="PHOSPHOSERINE PHOSPHATASE SERB1"/>
    <property type="match status" value="1"/>
</dbReference>
<dbReference type="Gene3D" id="3.40.50.1000">
    <property type="entry name" value="HAD superfamily/HAD-like"/>
    <property type="match status" value="1"/>
</dbReference>
<evidence type="ECO:0000313" key="2">
    <source>
        <dbReference type="EMBL" id="GMA29183.1"/>
    </source>
</evidence>
<proteinExistence type="inferred from homology"/>
<dbReference type="InterPro" id="IPR036412">
    <property type="entry name" value="HAD-like_sf"/>
</dbReference>
<dbReference type="EMBL" id="BSUL01000001">
    <property type="protein sequence ID" value="GMA29183.1"/>
    <property type="molecule type" value="Genomic_DNA"/>
</dbReference>
<accession>A0AA37UHR6</accession>
<dbReference type="Gene3D" id="1.20.1440.100">
    <property type="entry name" value="SG protein - dephosphorylation function"/>
    <property type="match status" value="1"/>
</dbReference>
<dbReference type="InterPro" id="IPR023214">
    <property type="entry name" value="HAD_sf"/>
</dbReference>
<organism evidence="2 3">
    <name type="scientific">Arenivirga flava</name>
    <dbReference type="NCBI Taxonomy" id="1930060"/>
    <lineage>
        <taxon>Bacteria</taxon>
        <taxon>Bacillati</taxon>
        <taxon>Actinomycetota</taxon>
        <taxon>Actinomycetes</taxon>
        <taxon>Micrococcales</taxon>
        <taxon>Microbacteriaceae</taxon>
        <taxon>Arenivirga</taxon>
    </lineage>
</organism>
<comment type="similarity">
    <text evidence="1">Belongs to the HAD-like hydrolase superfamily. SerB family.</text>
</comment>
<dbReference type="SUPFAM" id="SSF56784">
    <property type="entry name" value="HAD-like"/>
    <property type="match status" value="1"/>
</dbReference>
<evidence type="ECO:0008006" key="4">
    <source>
        <dbReference type="Google" id="ProtNLM"/>
    </source>
</evidence>